<dbReference type="InterPro" id="IPR027417">
    <property type="entry name" value="P-loop_NTPase"/>
</dbReference>
<dbReference type="Proteomes" id="UP000472580">
    <property type="component" value="Unassembled WGS sequence"/>
</dbReference>
<reference evidence="2 3" key="1">
    <citation type="submission" date="2019-12" db="EMBL/GenBank/DDBJ databases">
        <title>Microbes associate with the intestines of laboratory mice.</title>
        <authorList>
            <person name="Navarre W."/>
            <person name="Wong E."/>
        </authorList>
    </citation>
    <scope>NUCLEOTIDE SEQUENCE [LARGE SCALE GENOMIC DNA]</scope>
    <source>
        <strain evidence="2 3">NM82_D38</strain>
    </source>
</reference>
<evidence type="ECO:0000259" key="1">
    <source>
        <dbReference type="Pfam" id="PF01695"/>
    </source>
</evidence>
<organism evidence="2 3">
    <name type="scientific">Parasutterella muris</name>
    <dbReference type="NCBI Taxonomy" id="2565572"/>
    <lineage>
        <taxon>Bacteria</taxon>
        <taxon>Pseudomonadati</taxon>
        <taxon>Pseudomonadota</taxon>
        <taxon>Betaproteobacteria</taxon>
        <taxon>Burkholderiales</taxon>
        <taxon>Sutterellaceae</taxon>
        <taxon>Parasutterella</taxon>
    </lineage>
</organism>
<feature type="domain" description="IstB-like ATP-binding" evidence="1">
    <location>
        <begin position="56"/>
        <end position="253"/>
    </location>
</feature>
<dbReference type="Gene3D" id="3.40.50.300">
    <property type="entry name" value="P-loop containing nucleotide triphosphate hydrolases"/>
    <property type="match status" value="1"/>
</dbReference>
<dbReference type="Pfam" id="PF01695">
    <property type="entry name" value="IstB_IS21"/>
    <property type="match status" value="1"/>
</dbReference>
<dbReference type="PANTHER" id="PTHR30050:SF4">
    <property type="entry name" value="ATP-BINDING PROTEIN RV3427C IN INSERTION SEQUENCE-RELATED"/>
    <property type="match status" value="1"/>
</dbReference>
<comment type="caution">
    <text evidence="2">The sequence shown here is derived from an EMBL/GenBank/DDBJ whole genome shotgun (WGS) entry which is preliminary data.</text>
</comment>
<proteinExistence type="predicted"/>
<accession>A0A6L6YH28</accession>
<dbReference type="AlphaFoldDB" id="A0A6L6YH28"/>
<dbReference type="GO" id="GO:0005524">
    <property type="term" value="F:ATP binding"/>
    <property type="evidence" value="ECO:0007669"/>
    <property type="project" value="UniProtKB-KW"/>
</dbReference>
<name>A0A6L6YH28_9BURK</name>
<keyword evidence="2" id="KW-0067">ATP-binding</keyword>
<keyword evidence="3" id="KW-1185">Reference proteome</keyword>
<keyword evidence="2" id="KW-0547">Nucleotide-binding</keyword>
<dbReference type="GO" id="GO:0006260">
    <property type="term" value="P:DNA replication"/>
    <property type="evidence" value="ECO:0007669"/>
    <property type="project" value="TreeGrafter"/>
</dbReference>
<dbReference type="PANTHER" id="PTHR30050">
    <property type="entry name" value="CHROMOSOMAL REPLICATION INITIATOR PROTEIN DNAA"/>
    <property type="match status" value="1"/>
</dbReference>
<evidence type="ECO:0000313" key="3">
    <source>
        <dbReference type="Proteomes" id="UP000472580"/>
    </source>
</evidence>
<protein>
    <submittedName>
        <fullName evidence="2">ATP-binding protein</fullName>
    </submittedName>
</protein>
<dbReference type="InterPro" id="IPR002611">
    <property type="entry name" value="IstB_ATP-bd"/>
</dbReference>
<dbReference type="EMBL" id="WSRP01000020">
    <property type="protein sequence ID" value="MVX57010.1"/>
    <property type="molecule type" value="Genomic_DNA"/>
</dbReference>
<evidence type="ECO:0000313" key="2">
    <source>
        <dbReference type="EMBL" id="MVX57010.1"/>
    </source>
</evidence>
<dbReference type="SUPFAM" id="SSF52540">
    <property type="entry name" value="P-loop containing nucleoside triphosphate hydrolases"/>
    <property type="match status" value="1"/>
</dbReference>
<dbReference type="CDD" id="cd00009">
    <property type="entry name" value="AAA"/>
    <property type="match status" value="1"/>
</dbReference>
<gene>
    <name evidence="2" type="ORF">E5987_07280</name>
</gene>
<sequence>MRIEVVMNNFTPREKIDESRYIAKCCERHGWFASMLRNEGLIGGGIVLSAECPVCREESRIRKIFGESQIPLRFAERSFENYVTASGNQKLALESCQSFADNFTNSLADGRGLLLIGTCGTGKTHLACATLSQVIRAGHSGFFTSVDKLLCKIKSTWAGTGTTQEEMIRQFTAVDLLVLDEIGAYRSASSRDRDLLFEVINNRYESLRPTIFVSNLNLTGADSIEEYLEERSFDRVCESSQIVVFNWPSFRRKSL</sequence>